<feature type="region of interest" description="Disordered" evidence="1">
    <location>
        <begin position="256"/>
        <end position="291"/>
    </location>
</feature>
<accession>A0A7W8KFS4</accession>
<reference evidence="5" key="2">
    <citation type="journal article" date="2019" name="Int. J. Syst. Evol. Microbiol.">
        <title>The Global Catalogue of Microorganisms (GCM) 10K type strain sequencing project: providing services to taxonomists for standard genome sequencing and annotation.</title>
        <authorList>
            <consortium name="The Broad Institute Genomics Platform"/>
            <consortium name="The Broad Institute Genome Sequencing Center for Infectious Disease"/>
            <person name="Wu L."/>
            <person name="Ma J."/>
        </authorList>
    </citation>
    <scope>NUCLEOTIDE SEQUENCE [LARGE SCALE GENOMIC DNA]</scope>
    <source>
        <strain evidence="5">CGMCC 1.18437</strain>
    </source>
</reference>
<dbReference type="EMBL" id="JACHFK010000005">
    <property type="protein sequence ID" value="MBB5376933.1"/>
    <property type="molecule type" value="Genomic_DNA"/>
</dbReference>
<gene>
    <name evidence="2" type="ORF">GCM10017781_23600</name>
    <name evidence="3" type="ORF">HNQ07_002397</name>
</gene>
<dbReference type="InterPro" id="IPR013783">
    <property type="entry name" value="Ig-like_fold"/>
</dbReference>
<dbReference type="Proteomes" id="UP000619376">
    <property type="component" value="Unassembled WGS sequence"/>
</dbReference>
<dbReference type="SUPFAM" id="SSF49452">
    <property type="entry name" value="Starch-binding domain-like"/>
    <property type="match status" value="1"/>
</dbReference>
<evidence type="ECO:0000256" key="1">
    <source>
        <dbReference type="SAM" id="MobiDB-lite"/>
    </source>
</evidence>
<protein>
    <submittedName>
        <fullName evidence="3">Uncharacterized protein</fullName>
    </submittedName>
</protein>
<name>A0A7W8KFS4_9DEIO</name>
<evidence type="ECO:0000313" key="2">
    <source>
        <dbReference type="EMBL" id="GHF46408.1"/>
    </source>
</evidence>
<dbReference type="AlphaFoldDB" id="A0A7W8KFS4"/>
<sequence>MPPSPRVLSPGRVLATGLLLGVAGLPGNWSAAQVASASAEQTEVQPGGFVSLPVKVGGATSGLYTVEAALPPGWTLLSDSVQLGGGAPALLSVYVPEDAVAGAQELAFRLKSEDAHTLDVNARVTIPARPAFALDFPSSARVRPGEHRTFTAQVTNTGNAPDILALKVEGNATLSTQRLTLKPGESGTVHVAYVQQGQGNADSVTLSAVSSAAPDLRQEAILALDVGYAAAGSGPQLTWQVNVSPVVTYQSSAAPLASTADPAPGSSGEPPSATPTLPGLPGGPADAAGTATGSGPWYWGGGVSASVGGALSDYATGSAAYGVTRRMDGTLHDTGSAQVQWAGTSVTLNTQDSLSGVGLGVNYTRGDYTFGVNASRQAPVTPGDSAVYVVGGGVTHTSGVSVTAAQTFGAEHTTAFGVSWQRPLGAFAPSAGVYAVRRDDRWGTLITQGLGYENRALIARQTYSYDNLSGAQALNVKVTSRQVAPFGVSAAATVNNVQGVTTYALGGQVTYTPDDSFVTSVQAGYGSDGFSSRVAAAKTWLVGRTTLHLNTQATYRAGTPGADAQLTATVPAGAGEYVLRGLLGYREGAVVYGAGAGYTRGAFRVAGGAQVQGDGYTLTGSAAYLPTMGAQVGVDLKLSRTATGLAREVKGSVGYATDRWNAALIGGYTDSDAPGVTGAFLYGAALGVNVSETVRVTLSAQRSGTDTRVALGAAFSPGGALNTPDAVVRAFGGRNAGTAEILAFLDTNRNGTRDAGEEPAAIRLNVGPCEVTTDAQGRAQAQVRPGEYSVQLGDGVDAQYTLAALKPVTVPLKGTVQVLVPVQQTGVLQGQLRDDGGQPLAGVPITITGPSGGQSVVTDGEGRYRLSGLGFGAYTVTPLPDAAYYALPEPAAVQLDGTHALLTTDLVARALLDDQTLDTTGLEVALSLPDTSVPPGVQVPVVVSVTPDAERVTLDDPGLELKRSEGSSEWRGMLTVPADQQGPLEVQVTAWKGNSGTSERALLRVDPTLKATDLTLRPFNALPSQVVQVRATVYGASGRVTLRDEDGRTVLLTADSDQSYFADVQASTQPGEHTLALMVGDRQVAQATYVVIGRP</sequence>
<reference evidence="2" key="1">
    <citation type="journal article" date="2014" name="Int. J. Syst. Evol. Microbiol.">
        <title>Complete genome of a new Firmicutes species belonging to the dominant human colonic microbiota ('Ruminococcus bicirculans') reveals two chromosomes and a selective capacity to utilize plant glucans.</title>
        <authorList>
            <consortium name="NISC Comparative Sequencing Program"/>
            <person name="Wegmann U."/>
            <person name="Louis P."/>
            <person name="Goesmann A."/>
            <person name="Henrissat B."/>
            <person name="Duncan S.H."/>
            <person name="Flint H.J."/>
        </authorList>
    </citation>
    <scope>NUCLEOTIDE SEQUENCE</scope>
    <source>
        <strain evidence="2">CGMCC 1.18437</strain>
    </source>
</reference>
<proteinExistence type="predicted"/>
<evidence type="ECO:0000313" key="4">
    <source>
        <dbReference type="Proteomes" id="UP000539473"/>
    </source>
</evidence>
<dbReference type="EMBL" id="BNAJ01000005">
    <property type="protein sequence ID" value="GHF46408.1"/>
    <property type="molecule type" value="Genomic_DNA"/>
</dbReference>
<organism evidence="3 4">
    <name type="scientific">Deinococcus metalli</name>
    <dbReference type="NCBI Taxonomy" id="1141878"/>
    <lineage>
        <taxon>Bacteria</taxon>
        <taxon>Thermotogati</taxon>
        <taxon>Deinococcota</taxon>
        <taxon>Deinococci</taxon>
        <taxon>Deinococcales</taxon>
        <taxon>Deinococcaceae</taxon>
        <taxon>Deinococcus</taxon>
    </lineage>
</organism>
<evidence type="ECO:0000313" key="3">
    <source>
        <dbReference type="EMBL" id="MBB5376933.1"/>
    </source>
</evidence>
<feature type="compositionally biased region" description="Low complexity" evidence="1">
    <location>
        <begin position="262"/>
        <end position="291"/>
    </location>
</feature>
<dbReference type="RefSeq" id="WP_184112005.1">
    <property type="nucleotide sequence ID" value="NZ_BNAJ01000005.1"/>
</dbReference>
<evidence type="ECO:0000313" key="5">
    <source>
        <dbReference type="Proteomes" id="UP000619376"/>
    </source>
</evidence>
<reference evidence="2" key="4">
    <citation type="submission" date="2024-05" db="EMBL/GenBank/DDBJ databases">
        <authorList>
            <person name="Sun Q."/>
            <person name="Zhou Y."/>
        </authorList>
    </citation>
    <scope>NUCLEOTIDE SEQUENCE</scope>
    <source>
        <strain evidence="2">CGMCC 1.18437</strain>
    </source>
</reference>
<keyword evidence="5" id="KW-1185">Reference proteome</keyword>
<dbReference type="Proteomes" id="UP000539473">
    <property type="component" value="Unassembled WGS sequence"/>
</dbReference>
<comment type="caution">
    <text evidence="3">The sequence shown here is derived from an EMBL/GenBank/DDBJ whole genome shotgun (WGS) entry which is preliminary data.</text>
</comment>
<dbReference type="Pfam" id="PF13620">
    <property type="entry name" value="CarboxypepD_reg"/>
    <property type="match status" value="1"/>
</dbReference>
<reference evidence="3 4" key="3">
    <citation type="submission" date="2020-08" db="EMBL/GenBank/DDBJ databases">
        <title>Genomic Encyclopedia of Type Strains, Phase IV (KMG-IV): sequencing the most valuable type-strain genomes for metagenomic binning, comparative biology and taxonomic classification.</title>
        <authorList>
            <person name="Goeker M."/>
        </authorList>
    </citation>
    <scope>NUCLEOTIDE SEQUENCE [LARGE SCALE GENOMIC DNA]</scope>
    <source>
        <strain evidence="3 4">DSM 27521</strain>
    </source>
</reference>
<dbReference type="Gene3D" id="2.60.40.10">
    <property type="entry name" value="Immunoglobulins"/>
    <property type="match status" value="1"/>
</dbReference>
<dbReference type="InterPro" id="IPR013784">
    <property type="entry name" value="Carb-bd-like_fold"/>
</dbReference>
<dbReference type="GO" id="GO:0030246">
    <property type="term" value="F:carbohydrate binding"/>
    <property type="evidence" value="ECO:0007669"/>
    <property type="project" value="InterPro"/>
</dbReference>